<dbReference type="InterPro" id="IPR020013">
    <property type="entry name" value="Flagellar_FlgE/F/G"/>
</dbReference>
<dbReference type="Pfam" id="PF07559">
    <property type="entry name" value="FlgE_D2"/>
    <property type="match status" value="1"/>
</dbReference>
<evidence type="ECO:0000259" key="7">
    <source>
        <dbReference type="Pfam" id="PF06429"/>
    </source>
</evidence>
<evidence type="ECO:0000256" key="2">
    <source>
        <dbReference type="ARBA" id="ARBA00009677"/>
    </source>
</evidence>
<dbReference type="GO" id="GO:0009425">
    <property type="term" value="C:bacterial-type flagellum basal body"/>
    <property type="evidence" value="ECO:0007669"/>
    <property type="project" value="UniProtKB-SubCell"/>
</dbReference>
<dbReference type="InterPro" id="IPR037058">
    <property type="entry name" value="Falgellar_hook_FlgE_sf"/>
</dbReference>
<dbReference type="SUPFAM" id="SSF117143">
    <property type="entry name" value="Flagellar hook protein flgE"/>
    <property type="match status" value="1"/>
</dbReference>
<proteinExistence type="inferred from homology"/>
<evidence type="ECO:0000313" key="11">
    <source>
        <dbReference type="Proteomes" id="UP000218327"/>
    </source>
</evidence>
<keyword evidence="4 5" id="KW-0975">Bacterial flagellum</keyword>
<comment type="similarity">
    <text evidence="2 5">Belongs to the flagella basal body rod proteins family.</text>
</comment>
<dbReference type="InterPro" id="IPR011491">
    <property type="entry name" value="FlgE_D2"/>
</dbReference>
<keyword evidence="10" id="KW-0969">Cilium</keyword>
<dbReference type="Gene3D" id="2.60.98.20">
    <property type="entry name" value="Flagellar hook protein FlgE"/>
    <property type="match status" value="1"/>
</dbReference>
<feature type="domain" description="Flagellar hook protein FlgE/F/G-like D1" evidence="9">
    <location>
        <begin position="83"/>
        <end position="134"/>
    </location>
</feature>
<feature type="domain" description="Flagellar basal body rod protein N-terminal" evidence="6">
    <location>
        <begin position="4"/>
        <end position="33"/>
    </location>
</feature>
<dbReference type="Proteomes" id="UP000218327">
    <property type="component" value="Unassembled WGS sequence"/>
</dbReference>
<dbReference type="InterPro" id="IPR037925">
    <property type="entry name" value="FlgE/F/G-like"/>
</dbReference>
<feature type="domain" description="Flagellar basal-body/hook protein C-terminal" evidence="7">
    <location>
        <begin position="376"/>
        <end position="421"/>
    </location>
</feature>
<dbReference type="AlphaFoldDB" id="A0A2A5B510"/>
<sequence>MSFDTAVSGIKAASTSLEIIGNNIANAGTTGFKTSRGEFADVFASSLLGSSANAIGKGVAVAGVSQAFTQGNISFTNNVLDMAINGGGFFVLDDNGTNVYSRAGNFQVDRSGYVTNTVGHRLQVFNTNAAGVPTGGTSDLLIDSSLIQPAATSIVDMSANLDSRSLVPATAWPATDFDAFASPPTAPAADMFNASTAVTVYDSLGNSHVQSIYFVKTANQNEWQVYSLIDGVSETGPDILTFDSTGQIDSASLPFQINIAGWTPRDASGAVTGASAQTFDVDLSNLSQYGSDFSVTNIEQDGFTTGQLSGMEVGNGGIVYARFTNGQSRALGQIALSTFTNTSGLQPLGGSLWAETFSSGQPILSGPGTSGLGIVQSGALEDSNVEVSQELVNMIVAQRNFQANAKVIQTEDAITQTVINLR</sequence>
<comment type="caution">
    <text evidence="10">The sequence shown here is derived from an EMBL/GenBank/DDBJ whole genome shotgun (WGS) entry which is preliminary data.</text>
</comment>
<dbReference type="NCBIfam" id="TIGR03506">
    <property type="entry name" value="FlgEFG_subfam"/>
    <property type="match status" value="1"/>
</dbReference>
<protein>
    <recommendedName>
        <fullName evidence="3 5">Flagellar hook protein FlgE</fullName>
    </recommendedName>
</protein>
<keyword evidence="10" id="KW-0282">Flagellum</keyword>
<gene>
    <name evidence="10" type="ORF">COA96_04915</name>
</gene>
<dbReference type="PANTHER" id="PTHR30435:SF1">
    <property type="entry name" value="FLAGELLAR HOOK PROTEIN FLGE"/>
    <property type="match status" value="1"/>
</dbReference>
<dbReference type="GO" id="GO:0009424">
    <property type="term" value="C:bacterial-type flagellum hook"/>
    <property type="evidence" value="ECO:0007669"/>
    <property type="project" value="TreeGrafter"/>
</dbReference>
<evidence type="ECO:0000259" key="9">
    <source>
        <dbReference type="Pfam" id="PF22692"/>
    </source>
</evidence>
<comment type="function">
    <text evidence="5">A flexible structure which links the flagellar filament to the drive apparatus in the basal body.</text>
</comment>
<dbReference type="GO" id="GO:0005829">
    <property type="term" value="C:cytosol"/>
    <property type="evidence" value="ECO:0007669"/>
    <property type="project" value="TreeGrafter"/>
</dbReference>
<evidence type="ECO:0000256" key="3">
    <source>
        <dbReference type="ARBA" id="ARBA00019015"/>
    </source>
</evidence>
<organism evidence="10 11">
    <name type="scientific">SAR86 cluster bacterium</name>
    <dbReference type="NCBI Taxonomy" id="2030880"/>
    <lineage>
        <taxon>Bacteria</taxon>
        <taxon>Pseudomonadati</taxon>
        <taxon>Pseudomonadota</taxon>
        <taxon>Gammaproteobacteria</taxon>
        <taxon>SAR86 cluster</taxon>
    </lineage>
</organism>
<dbReference type="InterPro" id="IPR010930">
    <property type="entry name" value="Flg_bb/hook_C_dom"/>
</dbReference>
<dbReference type="GO" id="GO:0071978">
    <property type="term" value="P:bacterial-type flagellum-dependent swarming motility"/>
    <property type="evidence" value="ECO:0007669"/>
    <property type="project" value="TreeGrafter"/>
</dbReference>
<feature type="domain" description="Flagellar hook protein FlgE D2" evidence="8">
    <location>
        <begin position="174"/>
        <end position="303"/>
    </location>
</feature>
<evidence type="ECO:0000256" key="4">
    <source>
        <dbReference type="ARBA" id="ARBA00023143"/>
    </source>
</evidence>
<dbReference type="PANTHER" id="PTHR30435">
    <property type="entry name" value="FLAGELLAR PROTEIN"/>
    <property type="match status" value="1"/>
</dbReference>
<accession>A0A2A5B510</accession>
<dbReference type="EMBL" id="NVVJ01000010">
    <property type="protein sequence ID" value="PCJ26664.1"/>
    <property type="molecule type" value="Genomic_DNA"/>
</dbReference>
<name>A0A2A5B510_9GAMM</name>
<evidence type="ECO:0000256" key="5">
    <source>
        <dbReference type="RuleBase" id="RU362116"/>
    </source>
</evidence>
<evidence type="ECO:0000256" key="1">
    <source>
        <dbReference type="ARBA" id="ARBA00004117"/>
    </source>
</evidence>
<evidence type="ECO:0000259" key="8">
    <source>
        <dbReference type="Pfam" id="PF07559"/>
    </source>
</evidence>
<reference evidence="11" key="1">
    <citation type="submission" date="2017-08" db="EMBL/GenBank/DDBJ databases">
        <title>A dynamic microbial community with high functional redundancy inhabits the cold, oxic subseafloor aquifer.</title>
        <authorList>
            <person name="Tully B.J."/>
            <person name="Wheat C.G."/>
            <person name="Glazer B.T."/>
            <person name="Huber J.A."/>
        </authorList>
    </citation>
    <scope>NUCLEOTIDE SEQUENCE [LARGE SCALE GENOMIC DNA]</scope>
</reference>
<dbReference type="InterPro" id="IPR053967">
    <property type="entry name" value="LlgE_F_G-like_D1"/>
</dbReference>
<dbReference type="Pfam" id="PF22692">
    <property type="entry name" value="LlgE_F_G_D1"/>
    <property type="match status" value="1"/>
</dbReference>
<dbReference type="Pfam" id="PF06429">
    <property type="entry name" value="Flg_bbr_C"/>
    <property type="match status" value="1"/>
</dbReference>
<dbReference type="InterPro" id="IPR001444">
    <property type="entry name" value="Flag_bb_rod_N"/>
</dbReference>
<comment type="subcellular location">
    <subcellularLocation>
        <location evidence="1 5">Bacterial flagellum basal body</location>
    </subcellularLocation>
</comment>
<keyword evidence="10" id="KW-0966">Cell projection</keyword>
<dbReference type="NCBIfam" id="NF004238">
    <property type="entry name" value="PRK05682.1-1"/>
    <property type="match status" value="1"/>
</dbReference>
<evidence type="ECO:0000313" key="10">
    <source>
        <dbReference type="EMBL" id="PCJ26664.1"/>
    </source>
</evidence>
<dbReference type="Pfam" id="PF00460">
    <property type="entry name" value="Flg_bb_rod"/>
    <property type="match status" value="1"/>
</dbReference>
<evidence type="ECO:0000259" key="6">
    <source>
        <dbReference type="Pfam" id="PF00460"/>
    </source>
</evidence>